<organism evidence="2">
    <name type="scientific">Amphora coffeiformis</name>
    <dbReference type="NCBI Taxonomy" id="265554"/>
    <lineage>
        <taxon>Eukaryota</taxon>
        <taxon>Sar</taxon>
        <taxon>Stramenopiles</taxon>
        <taxon>Ochrophyta</taxon>
        <taxon>Bacillariophyta</taxon>
        <taxon>Bacillariophyceae</taxon>
        <taxon>Bacillariophycidae</taxon>
        <taxon>Thalassiophysales</taxon>
        <taxon>Catenulaceae</taxon>
        <taxon>Amphora</taxon>
    </lineage>
</organism>
<dbReference type="InterPro" id="IPR053256">
    <property type="entry name" value="Kelch_repeat-containing"/>
</dbReference>
<gene>
    <name evidence="2" type="ORF">ACOF00016_LOCUS2006</name>
</gene>
<dbReference type="InterPro" id="IPR006652">
    <property type="entry name" value="Kelch_1"/>
</dbReference>
<dbReference type="SMART" id="SM00612">
    <property type="entry name" value="Kelch"/>
    <property type="match status" value="1"/>
</dbReference>
<reference evidence="2" key="1">
    <citation type="submission" date="2021-01" db="EMBL/GenBank/DDBJ databases">
        <authorList>
            <person name="Corre E."/>
            <person name="Pelletier E."/>
            <person name="Niang G."/>
            <person name="Scheremetjew M."/>
            <person name="Finn R."/>
            <person name="Kale V."/>
            <person name="Holt S."/>
            <person name="Cochrane G."/>
            <person name="Meng A."/>
            <person name="Brown T."/>
            <person name="Cohen L."/>
        </authorList>
    </citation>
    <scope>NUCLEOTIDE SEQUENCE</scope>
    <source>
        <strain evidence="2">CCMP127</strain>
    </source>
</reference>
<protein>
    <submittedName>
        <fullName evidence="2">Uncharacterized protein</fullName>
    </submittedName>
</protein>
<evidence type="ECO:0000313" key="2">
    <source>
        <dbReference type="EMBL" id="CAE0403818.1"/>
    </source>
</evidence>
<proteinExistence type="predicted"/>
<sequence>MAPDKSNSSSSSRYNNRKPRNAHSQKTPTGAVKYALLAASIAVFSLLELRQIFKDNLVGISPAVISSYEHENTIRDVSMLTPGRRLDTTKTNMNTNTYSYITKTYPPATFTSPWNNTKGFLQLQGSKSGRTLIMNPWEEVHDMDYKRKNLPPYGTRESGVVLCEDGTQVIIGGYNVGYSDVQPILQILPQAGRRNNFDHSTTNSNPWYTVELPNDVGQTHQGAICHDMQVYIVSGQHGNGCGPSTTRVARYDIDQQTWTDLPHLPAGRYIPGVAVMENVLHAFRGASENRYEGANNHWVLDLANTDKGWQEQAHLPFSKAGGHPWLFPRVDGTAVYIGGVMWGDAPAVHEPHRISSDCHDKPNGFVDQRIFRLDTTTGEWKEMKHKFPMDTSHILQTTLPIEGVGIAMGGAAKSGTRATEASSWLFDESNGQWTRGYSMPRKIKGQPAVIDYTGRLSAILAKWVKPEVEANVEVANITQVFSTQLTVAEPLEAYSQYARMQVLRPPTVGLGENVDGQLVDRHFMTDIVTPVILNLANRPDRLFLTIKEMHRLQWHCFVRFDALTPTVEEAKSVGIVDYDQLSVDFQWKKGHSDWWKQWVNIDFETFYRAHVGVKLSLAEIFRAAAAEPQTNQIEKMLERAGCQRRQSTVPSQVSSRPILIVEDDSIFVHLDETVLQRALDDLKKVPKWHLLYISYRSEVDYPEEEQIDDLKEVVRVKKVLGNTAMLVNPNAAQELVDIFGAQSDSGLSATMDHLMKDKVMREDIVIYRLRERMVVPAKTMSSIHGTEIVYGDTKIGIESATS</sequence>
<dbReference type="AlphaFoldDB" id="A0A7S3KXG8"/>
<dbReference type="Gene3D" id="2.120.10.80">
    <property type="entry name" value="Kelch-type beta propeller"/>
    <property type="match status" value="1"/>
</dbReference>
<dbReference type="PANTHER" id="PTHR46773:SF5">
    <property type="entry name" value="OS04G0487100 PROTEIN"/>
    <property type="match status" value="1"/>
</dbReference>
<feature type="region of interest" description="Disordered" evidence="1">
    <location>
        <begin position="1"/>
        <end position="27"/>
    </location>
</feature>
<dbReference type="PANTHER" id="PTHR46773">
    <property type="match status" value="1"/>
</dbReference>
<accession>A0A7S3KXG8</accession>
<dbReference type="EMBL" id="HBIM01002290">
    <property type="protein sequence ID" value="CAE0403818.1"/>
    <property type="molecule type" value="Transcribed_RNA"/>
</dbReference>
<name>A0A7S3KXG8_9STRA</name>
<feature type="compositionally biased region" description="Low complexity" evidence="1">
    <location>
        <begin position="1"/>
        <end position="14"/>
    </location>
</feature>
<dbReference type="SUPFAM" id="SSF117281">
    <property type="entry name" value="Kelch motif"/>
    <property type="match status" value="1"/>
</dbReference>
<evidence type="ECO:0000256" key="1">
    <source>
        <dbReference type="SAM" id="MobiDB-lite"/>
    </source>
</evidence>
<dbReference type="InterPro" id="IPR015915">
    <property type="entry name" value="Kelch-typ_b-propeller"/>
</dbReference>